<dbReference type="OrthoDB" id="2163387at2759"/>
<feature type="region of interest" description="Disordered" evidence="1">
    <location>
        <begin position="343"/>
        <end position="370"/>
    </location>
</feature>
<dbReference type="AlphaFoldDB" id="A0A7H8QV29"/>
<evidence type="ECO:0000313" key="3">
    <source>
        <dbReference type="Proteomes" id="UP000509510"/>
    </source>
</evidence>
<gene>
    <name evidence="2" type="ORF">TRUGW13939_03870</name>
</gene>
<name>A0A7H8QV29_TALRU</name>
<proteinExistence type="predicted"/>
<dbReference type="EMBL" id="CP055899">
    <property type="protein sequence ID" value="QKX56763.1"/>
    <property type="molecule type" value="Genomic_DNA"/>
</dbReference>
<protein>
    <submittedName>
        <fullName evidence="2">Uncharacterized protein</fullName>
    </submittedName>
</protein>
<evidence type="ECO:0000313" key="2">
    <source>
        <dbReference type="EMBL" id="QKX56763.1"/>
    </source>
</evidence>
<reference evidence="3" key="1">
    <citation type="submission" date="2020-06" db="EMBL/GenBank/DDBJ databases">
        <title>A chromosome-scale genome assembly of Talaromyces rugulosus W13939.</title>
        <authorList>
            <person name="Wang B."/>
            <person name="Guo L."/>
            <person name="Ye K."/>
            <person name="Wang L."/>
        </authorList>
    </citation>
    <scope>NUCLEOTIDE SEQUENCE [LARGE SCALE GENOMIC DNA]</scope>
    <source>
        <strain evidence="3">W13939</strain>
    </source>
</reference>
<evidence type="ECO:0000256" key="1">
    <source>
        <dbReference type="SAM" id="MobiDB-lite"/>
    </source>
</evidence>
<accession>A0A7H8QV29</accession>
<feature type="compositionally biased region" description="Basic and acidic residues" evidence="1">
    <location>
        <begin position="66"/>
        <end position="80"/>
    </location>
</feature>
<dbReference type="KEGG" id="trg:TRUGW13939_03870"/>
<sequence length="370" mass="40357">MSPTQQRSVDKTMRNNIAKVGFSCTHHGKNNGTADTTSSSQVCLNLQDRLGLAKVKYQQGRLALSDCKDSDDRWASDKPSDSSSEAPPSRYETPLTSSPVRNMTFSHELPRSAKNKHAATFNSDVMQPMLNASRKRVRSDSVTERPAKARRRTSWKASHQLPESSPGLARQLPIYSNHPPALDAPGSAFPGNSDEENDLELPARRFNNVSSSMISSSPPRTPPLQAARLPKNDKDLEHEDGADLLLYLANSPTPARINTKSQTRDFPPSTPPSQYAALPSLTPTPGNGGFPNLGTPGQQFNFADFVNVTPSPAQRPWGGRTPGNMSKTPLMRTARKSLNFDNLVPPDMNSPIGRNKNTGLALQLGDELRP</sequence>
<dbReference type="RefSeq" id="XP_035342941.1">
    <property type="nucleotide sequence ID" value="XM_035487048.1"/>
</dbReference>
<keyword evidence="3" id="KW-1185">Reference proteome</keyword>
<organism evidence="2 3">
    <name type="scientific">Talaromyces rugulosus</name>
    <name type="common">Penicillium rugulosum</name>
    <dbReference type="NCBI Taxonomy" id="121627"/>
    <lineage>
        <taxon>Eukaryota</taxon>
        <taxon>Fungi</taxon>
        <taxon>Dikarya</taxon>
        <taxon>Ascomycota</taxon>
        <taxon>Pezizomycotina</taxon>
        <taxon>Eurotiomycetes</taxon>
        <taxon>Eurotiomycetidae</taxon>
        <taxon>Eurotiales</taxon>
        <taxon>Trichocomaceae</taxon>
        <taxon>Talaromyces</taxon>
        <taxon>Talaromyces sect. Islandici</taxon>
    </lineage>
</organism>
<dbReference type="GeneID" id="55991372"/>
<feature type="compositionally biased region" description="Basic and acidic residues" evidence="1">
    <location>
        <begin position="138"/>
        <end position="147"/>
    </location>
</feature>
<dbReference type="PANTHER" id="PTHR40468:SF1">
    <property type="entry name" value="TOPOISOMERASE I DAMAGE AFFECTED PROTEIN 11"/>
    <property type="match status" value="1"/>
</dbReference>
<dbReference type="Proteomes" id="UP000509510">
    <property type="component" value="Chromosome II"/>
</dbReference>
<feature type="compositionally biased region" description="Polar residues" evidence="1">
    <location>
        <begin position="94"/>
        <end position="105"/>
    </location>
</feature>
<dbReference type="PANTHER" id="PTHR40468">
    <property type="entry name" value="YALI0A15257P"/>
    <property type="match status" value="1"/>
</dbReference>
<feature type="region of interest" description="Disordered" evidence="1">
    <location>
        <begin position="66"/>
        <end position="198"/>
    </location>
</feature>